<evidence type="ECO:0008006" key="4">
    <source>
        <dbReference type="Google" id="ProtNLM"/>
    </source>
</evidence>
<sequence>MNRIRYRAAGLLTVLLLSAVPGCADQALAEAAGTTETVAVADAVEIISRDFSHNGYVDSIAFLLPSGWSYESYEKIDAGENMDSHEWGFEICVDGEEEPSLFLFGSRQADSGRFDPAGLSPEAVQTGAGLTGNRYIRQITLENGEVRQEYYVLFDGVAGSGAAYQVYASLTPEVYEKYRPALDTLVAGISIAAVEKAE</sequence>
<name>A0A9D2QJZ8_9FIRM</name>
<evidence type="ECO:0000256" key="1">
    <source>
        <dbReference type="SAM" id="SignalP"/>
    </source>
</evidence>
<evidence type="ECO:0000313" key="3">
    <source>
        <dbReference type="Proteomes" id="UP000823922"/>
    </source>
</evidence>
<comment type="caution">
    <text evidence="2">The sequence shown here is derived from an EMBL/GenBank/DDBJ whole genome shotgun (WGS) entry which is preliminary data.</text>
</comment>
<evidence type="ECO:0000313" key="2">
    <source>
        <dbReference type="EMBL" id="HJC87891.1"/>
    </source>
</evidence>
<proteinExistence type="predicted"/>
<gene>
    <name evidence="2" type="ORF">H9926_07750</name>
</gene>
<organism evidence="2 3">
    <name type="scientific">Candidatus Eisenbergiella intestinigallinarum</name>
    <dbReference type="NCBI Taxonomy" id="2838549"/>
    <lineage>
        <taxon>Bacteria</taxon>
        <taxon>Bacillati</taxon>
        <taxon>Bacillota</taxon>
        <taxon>Clostridia</taxon>
        <taxon>Lachnospirales</taxon>
        <taxon>Lachnospiraceae</taxon>
        <taxon>Eisenbergiella</taxon>
    </lineage>
</organism>
<dbReference type="AlphaFoldDB" id="A0A9D2QJZ8"/>
<feature type="signal peptide" evidence="1">
    <location>
        <begin position="1"/>
        <end position="24"/>
    </location>
</feature>
<keyword evidence="1" id="KW-0732">Signal</keyword>
<reference evidence="2" key="2">
    <citation type="submission" date="2021-04" db="EMBL/GenBank/DDBJ databases">
        <authorList>
            <person name="Gilroy R."/>
        </authorList>
    </citation>
    <scope>NUCLEOTIDE SEQUENCE</scope>
    <source>
        <strain evidence="2">ChiBcec1-1630</strain>
    </source>
</reference>
<protein>
    <recommendedName>
        <fullName evidence="4">PsbP C-terminal domain-containing protein</fullName>
    </recommendedName>
</protein>
<feature type="chain" id="PRO_5039600668" description="PsbP C-terminal domain-containing protein" evidence="1">
    <location>
        <begin position="25"/>
        <end position="198"/>
    </location>
</feature>
<reference evidence="2" key="1">
    <citation type="journal article" date="2021" name="PeerJ">
        <title>Extensive microbial diversity within the chicken gut microbiome revealed by metagenomics and culture.</title>
        <authorList>
            <person name="Gilroy R."/>
            <person name="Ravi A."/>
            <person name="Getino M."/>
            <person name="Pursley I."/>
            <person name="Horton D.L."/>
            <person name="Alikhan N.F."/>
            <person name="Baker D."/>
            <person name="Gharbi K."/>
            <person name="Hall N."/>
            <person name="Watson M."/>
            <person name="Adriaenssens E.M."/>
            <person name="Foster-Nyarko E."/>
            <person name="Jarju S."/>
            <person name="Secka A."/>
            <person name="Antonio M."/>
            <person name="Oren A."/>
            <person name="Chaudhuri R.R."/>
            <person name="La Ragione R."/>
            <person name="Hildebrand F."/>
            <person name="Pallen M.J."/>
        </authorList>
    </citation>
    <scope>NUCLEOTIDE SEQUENCE</scope>
    <source>
        <strain evidence="2">ChiBcec1-1630</strain>
    </source>
</reference>
<dbReference type="Proteomes" id="UP000823922">
    <property type="component" value="Unassembled WGS sequence"/>
</dbReference>
<accession>A0A9D2QJZ8</accession>
<dbReference type="EMBL" id="DWVS01000195">
    <property type="protein sequence ID" value="HJC87891.1"/>
    <property type="molecule type" value="Genomic_DNA"/>
</dbReference>